<proteinExistence type="predicted"/>
<protein>
    <submittedName>
        <fullName evidence="2">Uncharacterized protein</fullName>
    </submittedName>
</protein>
<feature type="non-terminal residue" evidence="2">
    <location>
        <position position="122"/>
    </location>
</feature>
<evidence type="ECO:0000313" key="3">
    <source>
        <dbReference type="Proteomes" id="UP000824469"/>
    </source>
</evidence>
<evidence type="ECO:0000313" key="2">
    <source>
        <dbReference type="EMBL" id="KAH9319255.1"/>
    </source>
</evidence>
<feature type="compositionally biased region" description="Basic and acidic residues" evidence="1">
    <location>
        <begin position="86"/>
        <end position="98"/>
    </location>
</feature>
<dbReference type="EMBL" id="JAHRHJ020000004">
    <property type="protein sequence ID" value="KAH9319255.1"/>
    <property type="molecule type" value="Genomic_DNA"/>
</dbReference>
<dbReference type="AlphaFoldDB" id="A0AA38GDD1"/>
<comment type="caution">
    <text evidence="2">The sequence shown here is derived from an EMBL/GenBank/DDBJ whole genome shotgun (WGS) entry which is preliminary data.</text>
</comment>
<accession>A0AA38GDD1</accession>
<evidence type="ECO:0000256" key="1">
    <source>
        <dbReference type="SAM" id="MobiDB-lite"/>
    </source>
</evidence>
<feature type="region of interest" description="Disordered" evidence="1">
    <location>
        <begin position="77"/>
        <end position="102"/>
    </location>
</feature>
<sequence length="122" mass="13388">MGGSSKGKKGISFQGSLDMGIYIMEKVGDIFLSISKGLVSEVKKKSEDLSLLNLEFRKLKASNIVLEQRMDILENKQDMSTSLETNKGEESLNTKKEGNSGAKNVAKKTLYHDKGFDIGIKA</sequence>
<dbReference type="Proteomes" id="UP000824469">
    <property type="component" value="Unassembled WGS sequence"/>
</dbReference>
<organism evidence="2 3">
    <name type="scientific">Taxus chinensis</name>
    <name type="common">Chinese yew</name>
    <name type="synonym">Taxus wallichiana var. chinensis</name>
    <dbReference type="NCBI Taxonomy" id="29808"/>
    <lineage>
        <taxon>Eukaryota</taxon>
        <taxon>Viridiplantae</taxon>
        <taxon>Streptophyta</taxon>
        <taxon>Embryophyta</taxon>
        <taxon>Tracheophyta</taxon>
        <taxon>Spermatophyta</taxon>
        <taxon>Pinopsida</taxon>
        <taxon>Pinidae</taxon>
        <taxon>Conifers II</taxon>
        <taxon>Cupressales</taxon>
        <taxon>Taxaceae</taxon>
        <taxon>Taxus</taxon>
    </lineage>
</organism>
<keyword evidence="3" id="KW-1185">Reference proteome</keyword>
<name>A0AA38GDD1_TAXCH</name>
<reference evidence="2 3" key="1">
    <citation type="journal article" date="2021" name="Nat. Plants">
        <title>The Taxus genome provides insights into paclitaxel biosynthesis.</title>
        <authorList>
            <person name="Xiong X."/>
            <person name="Gou J."/>
            <person name="Liao Q."/>
            <person name="Li Y."/>
            <person name="Zhou Q."/>
            <person name="Bi G."/>
            <person name="Li C."/>
            <person name="Du R."/>
            <person name="Wang X."/>
            <person name="Sun T."/>
            <person name="Guo L."/>
            <person name="Liang H."/>
            <person name="Lu P."/>
            <person name="Wu Y."/>
            <person name="Zhang Z."/>
            <person name="Ro D.K."/>
            <person name="Shang Y."/>
            <person name="Huang S."/>
            <person name="Yan J."/>
        </authorList>
    </citation>
    <scope>NUCLEOTIDE SEQUENCE [LARGE SCALE GENOMIC DNA]</scope>
    <source>
        <strain evidence="2">Ta-2019</strain>
    </source>
</reference>
<gene>
    <name evidence="2" type="ORF">KI387_021024</name>
</gene>